<evidence type="ECO:0008006" key="13">
    <source>
        <dbReference type="Google" id="ProtNLM"/>
    </source>
</evidence>
<dbReference type="OrthoDB" id="2789670at2759"/>
<dbReference type="GO" id="GO:0004497">
    <property type="term" value="F:monooxygenase activity"/>
    <property type="evidence" value="ECO:0007669"/>
    <property type="project" value="UniProtKB-KW"/>
</dbReference>
<name>A0A7J7LJJ5_9MAGN</name>
<dbReference type="FunFam" id="1.10.630.10:FF:000126">
    <property type="entry name" value="Predicted protein"/>
    <property type="match status" value="1"/>
</dbReference>
<dbReference type="InterPro" id="IPR017972">
    <property type="entry name" value="Cyt_P450_CS"/>
</dbReference>
<dbReference type="CDD" id="cd11073">
    <property type="entry name" value="CYP76-like"/>
    <property type="match status" value="1"/>
</dbReference>
<keyword evidence="7 9" id="KW-0503">Monooxygenase</keyword>
<dbReference type="GO" id="GO:0005506">
    <property type="term" value="F:iron ion binding"/>
    <property type="evidence" value="ECO:0007669"/>
    <property type="project" value="InterPro"/>
</dbReference>
<dbReference type="GO" id="GO:0044550">
    <property type="term" value="P:secondary metabolite biosynthetic process"/>
    <property type="evidence" value="ECO:0007669"/>
    <property type="project" value="UniProtKB-ARBA"/>
</dbReference>
<keyword evidence="5 9" id="KW-0560">Oxidoreductase</keyword>
<protein>
    <recommendedName>
        <fullName evidence="13">Cytochrome P450</fullName>
    </recommendedName>
</protein>
<dbReference type="InterPro" id="IPR002401">
    <property type="entry name" value="Cyt_P450_E_grp-I"/>
</dbReference>
<evidence type="ECO:0000256" key="7">
    <source>
        <dbReference type="ARBA" id="ARBA00023033"/>
    </source>
</evidence>
<evidence type="ECO:0000256" key="3">
    <source>
        <dbReference type="ARBA" id="ARBA00022617"/>
    </source>
</evidence>
<evidence type="ECO:0000313" key="12">
    <source>
        <dbReference type="Proteomes" id="UP000541444"/>
    </source>
</evidence>
<evidence type="ECO:0000256" key="1">
    <source>
        <dbReference type="ARBA" id="ARBA00001971"/>
    </source>
</evidence>
<sequence>MEKFQSLQNSASCTIASFSLLFITILIIINRRRRNWRNAPPGPKGWPILGYLPYLSDHLHEDLFHLAKTYGPLFSLCLGQKPAIVISSPEVARVILRDQDATFSSRTINEVVRCIAYDATTTVFVPYGSRWRLLRKIMKTEIFSSRAIEVLQPARTQQVQKLLRMLYLASKTKTSVNIADTMFIHTANIISNLVCSKSLFNNEMKEGRELKTMFSEILEIIAVPNLADLIPCLKPFDPQGLKRKILKLVNKFDSFFEKLLDDRLQERKYCEEIHKSRSSDLLDVLFDYKSDKEEDLLKQFSRIDIKGMLADMFMAGTDTTPSTIEWGMAEILRHPEIHKKVVSELEEVVGKNRFVEETDIPKLIYFQAVIKEVFRLHPGLPVLIPRRSDKACEIYGYHVPKNTIVFVNVWGISRDPNIWAEPNEFKPERFLWKDMDVKGQDFELLPFGAGRRSCVGMPLGLLMLQHTVASMLHAFDWEFSAGSLNDTTEKVGVTVQKAKSLIGVPTPRHPNLVYQY</sequence>
<evidence type="ECO:0000256" key="9">
    <source>
        <dbReference type="RuleBase" id="RU000461"/>
    </source>
</evidence>
<dbReference type="GO" id="GO:0016705">
    <property type="term" value="F:oxidoreductase activity, acting on paired donors, with incorporation or reduction of molecular oxygen"/>
    <property type="evidence" value="ECO:0007669"/>
    <property type="project" value="InterPro"/>
</dbReference>
<reference evidence="11 12" key="1">
    <citation type="journal article" date="2020" name="IScience">
        <title>Genome Sequencing of the Endangered Kingdonia uniflora (Circaeasteraceae, Ranunculales) Reveals Potential Mechanisms of Evolutionary Specialization.</title>
        <authorList>
            <person name="Sun Y."/>
            <person name="Deng T."/>
            <person name="Zhang A."/>
            <person name="Moore M.J."/>
            <person name="Landis J.B."/>
            <person name="Lin N."/>
            <person name="Zhang H."/>
            <person name="Zhang X."/>
            <person name="Huang J."/>
            <person name="Zhang X."/>
            <person name="Sun H."/>
            <person name="Wang H."/>
        </authorList>
    </citation>
    <scope>NUCLEOTIDE SEQUENCE [LARGE SCALE GENOMIC DNA]</scope>
    <source>
        <strain evidence="11">TB1705</strain>
        <tissue evidence="11">Leaf</tissue>
    </source>
</reference>
<evidence type="ECO:0000256" key="8">
    <source>
        <dbReference type="PIRSR" id="PIRSR602401-1"/>
    </source>
</evidence>
<comment type="similarity">
    <text evidence="2 9">Belongs to the cytochrome P450 family.</text>
</comment>
<dbReference type="PROSITE" id="PS00086">
    <property type="entry name" value="CYTOCHROME_P450"/>
    <property type="match status" value="1"/>
</dbReference>
<evidence type="ECO:0000256" key="6">
    <source>
        <dbReference type="ARBA" id="ARBA00023004"/>
    </source>
</evidence>
<evidence type="ECO:0000256" key="10">
    <source>
        <dbReference type="SAM" id="Phobius"/>
    </source>
</evidence>
<dbReference type="SUPFAM" id="SSF48264">
    <property type="entry name" value="Cytochrome P450"/>
    <property type="match status" value="1"/>
</dbReference>
<feature type="binding site" description="axial binding residue" evidence="8">
    <location>
        <position position="454"/>
    </location>
    <ligand>
        <name>heme</name>
        <dbReference type="ChEBI" id="CHEBI:30413"/>
    </ligand>
    <ligandPart>
        <name>Fe</name>
        <dbReference type="ChEBI" id="CHEBI:18248"/>
    </ligandPart>
</feature>
<dbReference type="AlphaFoldDB" id="A0A7J7LJJ5"/>
<evidence type="ECO:0000313" key="11">
    <source>
        <dbReference type="EMBL" id="KAF6142698.1"/>
    </source>
</evidence>
<organism evidence="11 12">
    <name type="scientific">Kingdonia uniflora</name>
    <dbReference type="NCBI Taxonomy" id="39325"/>
    <lineage>
        <taxon>Eukaryota</taxon>
        <taxon>Viridiplantae</taxon>
        <taxon>Streptophyta</taxon>
        <taxon>Embryophyta</taxon>
        <taxon>Tracheophyta</taxon>
        <taxon>Spermatophyta</taxon>
        <taxon>Magnoliopsida</taxon>
        <taxon>Ranunculales</taxon>
        <taxon>Circaeasteraceae</taxon>
        <taxon>Kingdonia</taxon>
    </lineage>
</organism>
<keyword evidence="12" id="KW-1185">Reference proteome</keyword>
<comment type="caution">
    <text evidence="11">The sequence shown here is derived from an EMBL/GenBank/DDBJ whole genome shotgun (WGS) entry which is preliminary data.</text>
</comment>
<evidence type="ECO:0000256" key="2">
    <source>
        <dbReference type="ARBA" id="ARBA00010617"/>
    </source>
</evidence>
<keyword evidence="3 8" id="KW-0349">Heme</keyword>
<dbReference type="Gene3D" id="1.10.630.10">
    <property type="entry name" value="Cytochrome P450"/>
    <property type="match status" value="1"/>
</dbReference>
<gene>
    <name evidence="11" type="ORF">GIB67_015184</name>
</gene>
<keyword evidence="6 8" id="KW-0408">Iron</keyword>
<accession>A0A7J7LJJ5</accession>
<keyword evidence="10" id="KW-1133">Transmembrane helix</keyword>
<dbReference type="PRINTS" id="PR00463">
    <property type="entry name" value="EP450I"/>
</dbReference>
<feature type="transmembrane region" description="Helical" evidence="10">
    <location>
        <begin position="6"/>
        <end position="29"/>
    </location>
</feature>
<dbReference type="EMBL" id="JACGCM010002249">
    <property type="protein sequence ID" value="KAF6142698.1"/>
    <property type="molecule type" value="Genomic_DNA"/>
</dbReference>
<keyword evidence="4 8" id="KW-0479">Metal-binding</keyword>
<keyword evidence="10" id="KW-0812">Transmembrane</keyword>
<dbReference type="PANTHER" id="PTHR47950:SF41">
    <property type="entry name" value="(S)-N-METHYLCOCLAURINE 3'-HYDROXYLASE ISOZYME 2-RELATED"/>
    <property type="match status" value="1"/>
</dbReference>
<comment type="cofactor">
    <cofactor evidence="1 8">
        <name>heme</name>
        <dbReference type="ChEBI" id="CHEBI:30413"/>
    </cofactor>
</comment>
<evidence type="ECO:0000256" key="4">
    <source>
        <dbReference type="ARBA" id="ARBA00022723"/>
    </source>
</evidence>
<dbReference type="Pfam" id="PF00067">
    <property type="entry name" value="p450"/>
    <property type="match status" value="1"/>
</dbReference>
<dbReference type="PRINTS" id="PR00385">
    <property type="entry name" value="P450"/>
</dbReference>
<dbReference type="InterPro" id="IPR036396">
    <property type="entry name" value="Cyt_P450_sf"/>
</dbReference>
<evidence type="ECO:0000256" key="5">
    <source>
        <dbReference type="ARBA" id="ARBA00023002"/>
    </source>
</evidence>
<dbReference type="InterPro" id="IPR001128">
    <property type="entry name" value="Cyt_P450"/>
</dbReference>
<dbReference type="GO" id="GO:0020037">
    <property type="term" value="F:heme binding"/>
    <property type="evidence" value="ECO:0007669"/>
    <property type="project" value="InterPro"/>
</dbReference>
<proteinExistence type="inferred from homology"/>
<keyword evidence="10" id="KW-0472">Membrane</keyword>
<dbReference type="Proteomes" id="UP000541444">
    <property type="component" value="Unassembled WGS sequence"/>
</dbReference>
<dbReference type="PANTHER" id="PTHR47950">
    <property type="entry name" value="CYTOCHROME P450, FAMILY 76, SUBFAMILY C, POLYPEPTIDE 5-RELATED"/>
    <property type="match status" value="1"/>
</dbReference>